<feature type="compositionally biased region" description="Basic and acidic residues" evidence="1">
    <location>
        <begin position="53"/>
        <end position="63"/>
    </location>
</feature>
<accession>A0A024SIF0</accession>
<proteinExistence type="predicted"/>
<dbReference type="HOGENOM" id="CLU_2887440_0_0_1"/>
<evidence type="ECO:0000313" key="3">
    <source>
        <dbReference type="Proteomes" id="UP000024376"/>
    </source>
</evidence>
<organism evidence="2 3">
    <name type="scientific">Hypocrea jecorina (strain ATCC 56765 / BCRC 32924 / NRRL 11460 / Rut C-30)</name>
    <name type="common">Trichoderma reesei</name>
    <dbReference type="NCBI Taxonomy" id="1344414"/>
    <lineage>
        <taxon>Eukaryota</taxon>
        <taxon>Fungi</taxon>
        <taxon>Dikarya</taxon>
        <taxon>Ascomycota</taxon>
        <taxon>Pezizomycotina</taxon>
        <taxon>Sordariomycetes</taxon>
        <taxon>Hypocreomycetidae</taxon>
        <taxon>Hypocreales</taxon>
        <taxon>Hypocreaceae</taxon>
        <taxon>Trichoderma</taxon>
    </lineage>
</organism>
<feature type="region of interest" description="Disordered" evidence="1">
    <location>
        <begin position="28"/>
        <end position="63"/>
    </location>
</feature>
<name>A0A024SIF0_HYPJR</name>
<dbReference type="KEGG" id="trr:M419DRAFT_117676"/>
<protein>
    <submittedName>
        <fullName evidence="2">Uncharacterized protein</fullName>
    </submittedName>
</protein>
<dbReference type="AlphaFoldDB" id="A0A024SIF0"/>
<dbReference type="Proteomes" id="UP000024376">
    <property type="component" value="Unassembled WGS sequence"/>
</dbReference>
<gene>
    <name evidence="2" type="ORF">M419DRAFT_117676</name>
</gene>
<evidence type="ECO:0000313" key="2">
    <source>
        <dbReference type="EMBL" id="ETS05526.1"/>
    </source>
</evidence>
<sequence>MQLAGSRRRVAEGGAAVAVLSTAECRGDLIPSIPNPSHPLSRLPRIPSIANEGSEKGEKEESK</sequence>
<reference evidence="3" key="1">
    <citation type="journal article" date="2013" name="Ind. Biotechnol.">
        <title>Comparative genomics analysis of Trichoderma reesei strains.</title>
        <authorList>
            <person name="Koike H."/>
            <person name="Aerts A."/>
            <person name="LaButti K."/>
            <person name="Grigoriev I.V."/>
            <person name="Baker S.E."/>
        </authorList>
    </citation>
    <scope>NUCLEOTIDE SEQUENCE [LARGE SCALE GENOMIC DNA]</scope>
    <source>
        <strain evidence="3">ATCC 56765 / BCRC 32924 / NRRL 11460 / Rut C-30</strain>
    </source>
</reference>
<evidence type="ECO:0000256" key="1">
    <source>
        <dbReference type="SAM" id="MobiDB-lite"/>
    </source>
</evidence>
<dbReference type="EMBL" id="KI911140">
    <property type="protein sequence ID" value="ETS05526.1"/>
    <property type="molecule type" value="Genomic_DNA"/>
</dbReference>